<dbReference type="InterPro" id="IPR054579">
    <property type="entry name" value="GCE-like_dom"/>
</dbReference>
<organism evidence="5">
    <name type="scientific">marine sediment metagenome</name>
    <dbReference type="NCBI Taxonomy" id="412755"/>
    <lineage>
        <taxon>unclassified sequences</taxon>
        <taxon>metagenomes</taxon>
        <taxon>ecological metagenomes</taxon>
    </lineage>
</organism>
<name>X1D5N9_9ZZZZ</name>
<dbReference type="Pfam" id="PF22244">
    <property type="entry name" value="GCE_fung"/>
    <property type="match status" value="1"/>
</dbReference>
<evidence type="ECO:0000256" key="1">
    <source>
        <dbReference type="ARBA" id="ARBA00022487"/>
    </source>
</evidence>
<dbReference type="GO" id="GO:0052689">
    <property type="term" value="F:carboxylic ester hydrolase activity"/>
    <property type="evidence" value="ECO:0007669"/>
    <property type="project" value="UniProtKB-KW"/>
</dbReference>
<evidence type="ECO:0000313" key="5">
    <source>
        <dbReference type="EMBL" id="GAH15507.1"/>
    </source>
</evidence>
<keyword evidence="1" id="KW-0719">Serine esterase</keyword>
<dbReference type="AlphaFoldDB" id="X1D5N9"/>
<evidence type="ECO:0000259" key="4">
    <source>
        <dbReference type="Pfam" id="PF22244"/>
    </source>
</evidence>
<evidence type="ECO:0000256" key="3">
    <source>
        <dbReference type="ARBA" id="ARBA00022801"/>
    </source>
</evidence>
<dbReference type="InterPro" id="IPR029058">
    <property type="entry name" value="AB_hydrolase_fold"/>
</dbReference>
<reference evidence="5" key="1">
    <citation type="journal article" date="2014" name="Front. Microbiol.">
        <title>High frequency of phylogenetically diverse reductive dehalogenase-homologous genes in deep subseafloor sedimentary metagenomes.</title>
        <authorList>
            <person name="Kawai M."/>
            <person name="Futagami T."/>
            <person name="Toyoda A."/>
            <person name="Takaki Y."/>
            <person name="Nishi S."/>
            <person name="Hori S."/>
            <person name="Arai W."/>
            <person name="Tsubouchi T."/>
            <person name="Morono Y."/>
            <person name="Uchiyama I."/>
            <person name="Ito T."/>
            <person name="Fujiyama A."/>
            <person name="Inagaki F."/>
            <person name="Takami H."/>
        </authorList>
    </citation>
    <scope>NUCLEOTIDE SEQUENCE</scope>
    <source>
        <strain evidence="5">Expedition CK06-06</strain>
    </source>
</reference>
<evidence type="ECO:0000256" key="2">
    <source>
        <dbReference type="ARBA" id="ARBA00022729"/>
    </source>
</evidence>
<sequence length="143" mass="15813">MAGACDQRFAMVISNESGCGGAALSRRNYGESIEAITNRFPHWFCPKLATFAGRENELPCDQHSLLAMIAPRPLYVASAQDDRWADPRGEFLAAVAANPAYKLYNLQGLGTRVMPPVNTSIGKTIGYHIRDGKHDLLQFDWDQ</sequence>
<protein>
    <recommendedName>
        <fullName evidence="4">4-O-methyl-glucuronoyl methylesterase-like domain-containing protein</fullName>
    </recommendedName>
</protein>
<accession>X1D5N9</accession>
<dbReference type="Gene3D" id="3.40.50.1820">
    <property type="entry name" value="alpha/beta hydrolase"/>
    <property type="match status" value="1"/>
</dbReference>
<feature type="non-terminal residue" evidence="5">
    <location>
        <position position="143"/>
    </location>
</feature>
<proteinExistence type="predicted"/>
<gene>
    <name evidence="5" type="ORF">S01H4_62006</name>
</gene>
<comment type="caution">
    <text evidence="5">The sequence shown here is derived from an EMBL/GenBank/DDBJ whole genome shotgun (WGS) entry which is preliminary data.</text>
</comment>
<keyword evidence="2" id="KW-0732">Signal</keyword>
<keyword evidence="3" id="KW-0378">Hydrolase</keyword>
<dbReference type="EMBL" id="BART01036895">
    <property type="protein sequence ID" value="GAH15507.1"/>
    <property type="molecule type" value="Genomic_DNA"/>
</dbReference>
<feature type="domain" description="4-O-methyl-glucuronoyl methylesterase-like" evidence="4">
    <location>
        <begin position="1"/>
        <end position="102"/>
    </location>
</feature>